<dbReference type="Proteomes" id="UP000193067">
    <property type="component" value="Unassembled WGS sequence"/>
</dbReference>
<proteinExistence type="predicted"/>
<reference evidence="1 2" key="1">
    <citation type="journal article" date="2015" name="Biotechnol. Biofuels">
        <title>Enhanced degradation of softwood versus hardwood by the white-rot fungus Pycnoporus coccineus.</title>
        <authorList>
            <person name="Couturier M."/>
            <person name="Navarro D."/>
            <person name="Chevret D."/>
            <person name="Henrissat B."/>
            <person name="Piumi F."/>
            <person name="Ruiz-Duenas F.J."/>
            <person name="Martinez A.T."/>
            <person name="Grigoriev I.V."/>
            <person name="Riley R."/>
            <person name="Lipzen A."/>
            <person name="Berrin J.G."/>
            <person name="Master E.R."/>
            <person name="Rosso M.N."/>
        </authorList>
    </citation>
    <scope>NUCLEOTIDE SEQUENCE [LARGE SCALE GENOMIC DNA]</scope>
    <source>
        <strain evidence="1 2">BRFM310</strain>
    </source>
</reference>
<keyword evidence="2" id="KW-1185">Reference proteome</keyword>
<accession>A0A1Y2IPX0</accession>
<evidence type="ECO:0000313" key="1">
    <source>
        <dbReference type="EMBL" id="OSD02674.1"/>
    </source>
</evidence>
<name>A0A1Y2IPX0_TRAC3</name>
<gene>
    <name evidence="1" type="ORF">PYCCODRAFT_1435320</name>
</gene>
<dbReference type="EMBL" id="KZ084104">
    <property type="protein sequence ID" value="OSD02674.1"/>
    <property type="molecule type" value="Genomic_DNA"/>
</dbReference>
<sequence length="195" mass="21628">MSATVELLAIQDSDKLCLPLTGTTDDWLACDHDVDSPVYLFVYPSHTSVDPHRSRWSIAWPVGGRTEAEMVAWRHVHADAYDNEAGLETDPPRYVYGGAITKTAGPGTMLAKRYLLERMSLPMRKKIEELAAETPLLCAEGWIPDDEDGQSWIQELLCRMVACGMISAATRDRVVQDASNAFSSPHSPLILHLCE</sequence>
<evidence type="ECO:0000313" key="2">
    <source>
        <dbReference type="Proteomes" id="UP000193067"/>
    </source>
</evidence>
<dbReference type="AlphaFoldDB" id="A0A1Y2IPX0"/>
<protein>
    <submittedName>
        <fullName evidence="1">Uncharacterized protein</fullName>
    </submittedName>
</protein>
<organism evidence="1 2">
    <name type="scientific">Trametes coccinea (strain BRFM310)</name>
    <name type="common">Pycnoporus coccineus</name>
    <dbReference type="NCBI Taxonomy" id="1353009"/>
    <lineage>
        <taxon>Eukaryota</taxon>
        <taxon>Fungi</taxon>
        <taxon>Dikarya</taxon>
        <taxon>Basidiomycota</taxon>
        <taxon>Agaricomycotina</taxon>
        <taxon>Agaricomycetes</taxon>
        <taxon>Polyporales</taxon>
        <taxon>Polyporaceae</taxon>
        <taxon>Trametes</taxon>
    </lineage>
</organism>
<dbReference type="OrthoDB" id="37659at2759"/>